<evidence type="ECO:0000313" key="2">
    <source>
        <dbReference type="Proteomes" id="UP000092444"/>
    </source>
</evidence>
<dbReference type="Proteomes" id="UP000092444">
    <property type="component" value="Unassembled WGS sequence"/>
</dbReference>
<dbReference type="EMBL" id="CCAG010012611">
    <property type="status" value="NOT_ANNOTATED_CDS"/>
    <property type="molecule type" value="Genomic_DNA"/>
</dbReference>
<reference evidence="1" key="1">
    <citation type="submission" date="2020-05" db="UniProtKB">
        <authorList>
            <consortium name="EnsemblMetazoa"/>
        </authorList>
    </citation>
    <scope>IDENTIFICATION</scope>
    <source>
        <strain evidence="1">Yale</strain>
    </source>
</reference>
<protein>
    <submittedName>
        <fullName evidence="1">Uncharacterized protein</fullName>
    </submittedName>
</protein>
<keyword evidence="2" id="KW-1185">Reference proteome</keyword>
<organism evidence="1 2">
    <name type="scientific">Glossina morsitans morsitans</name>
    <name type="common">Savannah tsetse fly</name>
    <dbReference type="NCBI Taxonomy" id="37546"/>
    <lineage>
        <taxon>Eukaryota</taxon>
        <taxon>Metazoa</taxon>
        <taxon>Ecdysozoa</taxon>
        <taxon>Arthropoda</taxon>
        <taxon>Hexapoda</taxon>
        <taxon>Insecta</taxon>
        <taxon>Pterygota</taxon>
        <taxon>Neoptera</taxon>
        <taxon>Endopterygota</taxon>
        <taxon>Diptera</taxon>
        <taxon>Brachycera</taxon>
        <taxon>Muscomorpha</taxon>
        <taxon>Hippoboscoidea</taxon>
        <taxon>Glossinidae</taxon>
        <taxon>Glossina</taxon>
    </lineage>
</organism>
<dbReference type="EnsemblMetazoa" id="GMOY011842-RA">
    <property type="protein sequence ID" value="GMOY011842-PA"/>
    <property type="gene ID" value="GMOY011842"/>
</dbReference>
<evidence type="ECO:0000313" key="1">
    <source>
        <dbReference type="EnsemblMetazoa" id="GMOY011842-PA"/>
    </source>
</evidence>
<accession>A0A1B0GEX0</accession>
<sequence>MIVMEIRHFYQVQDDFFDCFGKPEVTELHKLARVKELNKRLGLSNTYAFETFETNVL</sequence>
<name>A0A1B0GEX0_GLOMM</name>
<proteinExistence type="predicted"/>
<dbReference type="STRING" id="37546.A0A1B0GEX0"/>
<dbReference type="VEuPathDB" id="VectorBase:GMOY011842"/>
<dbReference type="AlphaFoldDB" id="A0A1B0GEX0"/>